<keyword evidence="3" id="KW-0472">Membrane</keyword>
<dbReference type="GO" id="GO:0019898">
    <property type="term" value="C:extrinsic component of membrane"/>
    <property type="evidence" value="ECO:0007669"/>
    <property type="project" value="InterPro"/>
</dbReference>
<dbReference type="GeneID" id="6481647"/>
<dbReference type="GO" id="GO:0005509">
    <property type="term" value="F:calcium ion binding"/>
    <property type="evidence" value="ECO:0007669"/>
    <property type="project" value="InterPro"/>
</dbReference>
<dbReference type="GO" id="GO:0015979">
    <property type="term" value="P:photosynthesis"/>
    <property type="evidence" value="ECO:0007669"/>
    <property type="project" value="InterPro"/>
</dbReference>
<keyword evidence="4" id="KW-0732">Signal</keyword>
<dbReference type="NCBIfam" id="TIGR03042">
    <property type="entry name" value="PS_II_psbQ_bact"/>
    <property type="match status" value="1"/>
</dbReference>
<reference evidence="5" key="2">
    <citation type="journal article" date="2008" name="Curr. Biol.">
        <title>Chromatophore genome sequence of Paulinella sheds light on acquisition of photosynthesis by eukaryotes.</title>
        <authorList>
            <person name="Nowack E.C.M."/>
            <person name="Melkonian M."/>
            <person name="Gloeckner G."/>
        </authorList>
    </citation>
    <scope>NUCLEOTIDE SEQUENCE [LARGE SCALE GENOMIC DNA]</scope>
</reference>
<dbReference type="Pfam" id="PF05757">
    <property type="entry name" value="PsbQ"/>
    <property type="match status" value="1"/>
</dbReference>
<evidence type="ECO:0000256" key="2">
    <source>
        <dbReference type="ARBA" id="ARBA00023078"/>
    </source>
</evidence>
<comment type="subcellular location">
    <subcellularLocation>
        <location evidence="1">Membrane</location>
    </subcellularLocation>
</comment>
<dbReference type="InterPro" id="IPR017487">
    <property type="entry name" value="PSII_PsbQ_cyanobac"/>
</dbReference>
<sequence>MAFNLRRFTMLTLTLVLCMGLVACDGSSKAKALTINTADMSIVSRQADRFLSAQERLPELGNLVNQRNWVFTRNLIHGPMQEVGREMLYINQHLLPQDRNEAGNLAESLKAALAELDEAAKLQDGERLDKAYSKVVSGFAKYLEVIPSEAIS</sequence>
<geneLocation type="organellar chromatophore" evidence="5"/>
<accession>B1X4G4</accession>
<feature type="chain" id="PRO_5002772328" description="Photosystem II protein PsbQ" evidence="4">
    <location>
        <begin position="25"/>
        <end position="152"/>
    </location>
</feature>
<dbReference type="EMBL" id="CP000815">
    <property type="protein sequence ID" value="ACB42833.1"/>
    <property type="molecule type" value="Genomic_DNA"/>
</dbReference>
<dbReference type="InterPro" id="IPR008797">
    <property type="entry name" value="PSII_PsbQ"/>
</dbReference>
<proteinExistence type="predicted"/>
<dbReference type="InterPro" id="IPR023222">
    <property type="entry name" value="PsbQ-like_dom_sf"/>
</dbReference>
<dbReference type="RefSeq" id="YP_002049043.1">
    <property type="nucleotide sequence ID" value="NC_011087.1"/>
</dbReference>
<evidence type="ECO:0000256" key="3">
    <source>
        <dbReference type="ARBA" id="ARBA00023136"/>
    </source>
</evidence>
<organism evidence="5">
    <name type="scientific">Paulinella chromatophora</name>
    <dbReference type="NCBI Taxonomy" id="39717"/>
    <lineage>
        <taxon>Eukaryota</taxon>
        <taxon>Sar</taxon>
        <taxon>Rhizaria</taxon>
        <taxon>Cercozoa</taxon>
        <taxon>Imbricatea</taxon>
        <taxon>Silicofilosea</taxon>
        <taxon>Euglyphida</taxon>
        <taxon>Paulinellidae</taxon>
        <taxon>Paulinella</taxon>
    </lineage>
</organism>
<dbReference type="Gene3D" id="1.20.120.290">
    <property type="entry name" value="Oxygen-evolving enhancer protein 3 (PsbQ), four-helix up-down bundle"/>
    <property type="match status" value="1"/>
</dbReference>
<gene>
    <name evidence="5" type="ordered locus">PCC_0393</name>
</gene>
<dbReference type="GO" id="GO:0009523">
    <property type="term" value="C:photosystem II"/>
    <property type="evidence" value="ECO:0007669"/>
    <property type="project" value="InterPro"/>
</dbReference>
<evidence type="ECO:0000256" key="4">
    <source>
        <dbReference type="SAM" id="SignalP"/>
    </source>
</evidence>
<keyword evidence="2" id="KW-0793">Thylakoid</keyword>
<dbReference type="PROSITE" id="PS51257">
    <property type="entry name" value="PROKAR_LIPOPROTEIN"/>
    <property type="match status" value="1"/>
</dbReference>
<evidence type="ECO:0008006" key="6">
    <source>
        <dbReference type="Google" id="ProtNLM"/>
    </source>
</evidence>
<keyword evidence="5" id="KW-0934">Plastid</keyword>
<dbReference type="AlphaFoldDB" id="B1X4G4"/>
<feature type="signal peptide" evidence="4">
    <location>
        <begin position="1"/>
        <end position="24"/>
    </location>
</feature>
<reference evidence="5" key="1">
    <citation type="submission" date="2007-08" db="EMBL/GenBank/DDBJ databases">
        <authorList>
            <person name="Gloeckner G."/>
            <person name="Nowack E."/>
            <person name="Melkonian M."/>
        </authorList>
    </citation>
    <scope>NUCLEOTIDE SEQUENCE</scope>
</reference>
<evidence type="ECO:0000256" key="1">
    <source>
        <dbReference type="ARBA" id="ARBA00004370"/>
    </source>
</evidence>
<name>B1X4G4_PAUCH</name>
<evidence type="ECO:0000313" key="5">
    <source>
        <dbReference type="EMBL" id="ACB42833.1"/>
    </source>
</evidence>
<protein>
    <recommendedName>
        <fullName evidence="6">Photosystem II protein PsbQ</fullName>
    </recommendedName>
</protein>
<dbReference type="SUPFAM" id="SSF101112">
    <property type="entry name" value="Oxygen-evolving enhancer protein 3"/>
    <property type="match status" value="1"/>
</dbReference>